<keyword evidence="1" id="KW-1133">Transmembrane helix</keyword>
<evidence type="ECO:0000313" key="3">
    <source>
        <dbReference type="Proteomes" id="UP000063147"/>
    </source>
</evidence>
<reference evidence="2 3" key="1">
    <citation type="submission" date="2015-09" db="EMBL/GenBank/DDBJ databases">
        <authorList>
            <person name="Jackson K.R."/>
            <person name="Lunt B.L."/>
            <person name="Fisher J.N.B."/>
            <person name="Gardner A.V."/>
            <person name="Bailey M.E."/>
            <person name="Deus L.M."/>
            <person name="Earl A.S."/>
            <person name="Gibby P.D."/>
            <person name="Hartmann K.A."/>
            <person name="Liu J.E."/>
            <person name="Manci A.M."/>
            <person name="Nielsen D.A."/>
            <person name="Solomon M.B."/>
            <person name="Breakwell D.P."/>
            <person name="Burnett S.H."/>
            <person name="Grose J.H."/>
        </authorList>
    </citation>
    <scope>NUCLEOTIDE SEQUENCE [LARGE SCALE GENOMIC DNA]</scope>
    <source>
        <strain evidence="2 3">KCOM 1279</strain>
    </source>
</reference>
<evidence type="ECO:0000313" key="2">
    <source>
        <dbReference type="EMBL" id="ALF16959.1"/>
    </source>
</evidence>
<feature type="transmembrane region" description="Helical" evidence="1">
    <location>
        <begin position="6"/>
        <end position="27"/>
    </location>
</feature>
<dbReference type="PATRIC" id="fig|76859.3.peg.329"/>
<gene>
    <name evidence="2" type="ORF">RN98_01655</name>
</gene>
<dbReference type="RefSeq" id="WP_060675666.1">
    <property type="nucleotide sequence ID" value="NZ_CP012713.1"/>
</dbReference>
<proteinExistence type="predicted"/>
<dbReference type="AlphaFoldDB" id="A0A0M3URP0"/>
<feature type="transmembrane region" description="Helical" evidence="1">
    <location>
        <begin position="103"/>
        <end position="130"/>
    </location>
</feature>
<name>A0A0M3URP0_9FUSO</name>
<keyword evidence="1" id="KW-0472">Membrane</keyword>
<dbReference type="Proteomes" id="UP000063147">
    <property type="component" value="Chromosome"/>
</dbReference>
<dbReference type="EMBL" id="CP012713">
    <property type="protein sequence ID" value="ALF16959.1"/>
    <property type="molecule type" value="Genomic_DNA"/>
</dbReference>
<sequence>MNNKIRNFIVFLLLRTPVYVLLVILYFNMIKCYLNNLKFFPEKINNSISWIIIVVFIGVLAYLIYISYSYYKNRISEGTITSKNFCVIYKNDEDIEMNFLNSYIFPIIAGFQEINFIWVIFYEILIYIIISKNINKYYRLFISIFFTEYIAYENENGNEYKFFSREKEETIKQYLDNNKKIPLKNVDFSSDSLGKNILIFKK</sequence>
<dbReference type="OrthoDB" id="9937807at2"/>
<organism evidence="2">
    <name type="scientific">Fusobacterium animalis</name>
    <dbReference type="NCBI Taxonomy" id="76859"/>
    <lineage>
        <taxon>Bacteria</taxon>
        <taxon>Fusobacteriati</taxon>
        <taxon>Fusobacteriota</taxon>
        <taxon>Fusobacteriia</taxon>
        <taxon>Fusobacteriales</taxon>
        <taxon>Fusobacteriaceae</taxon>
        <taxon>Fusobacterium</taxon>
    </lineage>
</organism>
<keyword evidence="1" id="KW-0812">Transmembrane</keyword>
<accession>A0A0M3URP0</accession>
<evidence type="ECO:0000256" key="1">
    <source>
        <dbReference type="SAM" id="Phobius"/>
    </source>
</evidence>
<protein>
    <submittedName>
        <fullName evidence="2">Uncharacterized protein</fullName>
    </submittedName>
</protein>
<feature type="transmembrane region" description="Helical" evidence="1">
    <location>
        <begin position="48"/>
        <end position="68"/>
    </location>
</feature>